<dbReference type="AlphaFoldDB" id="A0A506U9F0"/>
<feature type="transmembrane region" description="Helical" evidence="1">
    <location>
        <begin position="12"/>
        <end position="35"/>
    </location>
</feature>
<organism evidence="2 3">
    <name type="scientific">Martelella alba</name>
    <dbReference type="NCBI Taxonomy" id="2590451"/>
    <lineage>
        <taxon>Bacteria</taxon>
        <taxon>Pseudomonadati</taxon>
        <taxon>Pseudomonadota</taxon>
        <taxon>Alphaproteobacteria</taxon>
        <taxon>Hyphomicrobiales</taxon>
        <taxon>Aurantimonadaceae</taxon>
        <taxon>Martelella</taxon>
    </lineage>
</organism>
<dbReference type="Proteomes" id="UP000318801">
    <property type="component" value="Unassembled WGS sequence"/>
</dbReference>
<comment type="caution">
    <text evidence="2">The sequence shown here is derived from an EMBL/GenBank/DDBJ whole genome shotgun (WGS) entry which is preliminary data.</text>
</comment>
<feature type="transmembrane region" description="Helical" evidence="1">
    <location>
        <begin position="47"/>
        <end position="67"/>
    </location>
</feature>
<keyword evidence="1" id="KW-1133">Transmembrane helix</keyword>
<dbReference type="OrthoDB" id="8444963at2"/>
<dbReference type="Pfam" id="PF14023">
    <property type="entry name" value="Bestrophin-like"/>
    <property type="match status" value="1"/>
</dbReference>
<keyword evidence="1" id="KW-0472">Membrane</keyword>
<feature type="transmembrane region" description="Helical" evidence="1">
    <location>
        <begin position="184"/>
        <end position="203"/>
    </location>
</feature>
<protein>
    <submittedName>
        <fullName evidence="2">DUF4239 domain-containing protein</fullName>
    </submittedName>
</protein>
<accession>A0A506U9F0</accession>
<gene>
    <name evidence="2" type="ORF">FJU08_11670</name>
</gene>
<reference evidence="2 3" key="1">
    <citation type="submission" date="2019-06" db="EMBL/GenBank/DDBJ databases">
        <authorList>
            <person name="Li M."/>
        </authorList>
    </citation>
    <scope>NUCLEOTIDE SEQUENCE [LARGE SCALE GENOMIC DNA]</scope>
    <source>
        <strain evidence="2 3">BGMRC2036</strain>
    </source>
</reference>
<keyword evidence="1" id="KW-0812">Transmembrane</keyword>
<proteinExistence type="predicted"/>
<keyword evidence="3" id="KW-1185">Reference proteome</keyword>
<dbReference type="InterPro" id="IPR025333">
    <property type="entry name" value="DUF4239"/>
</dbReference>
<name>A0A506U9F0_9HYPH</name>
<evidence type="ECO:0000313" key="3">
    <source>
        <dbReference type="Proteomes" id="UP000318801"/>
    </source>
</evidence>
<feature type="transmembrane region" description="Helical" evidence="1">
    <location>
        <begin position="215"/>
        <end position="234"/>
    </location>
</feature>
<sequence length="254" mass="28102">MSYLLGLPLFSSMFLFIIFGVVLYALAYVGLLLMARHARKDESSIPIGAFIGTIATSWALSLGFVAADIWTLNAQADREVSAERSAIIRLIGNADVDVLNKPELAQALEVYRDNVIRDEWGKNHNLFPAESVEETLQDIRIIIMEIARSDAPAVIVSQTVGIFDDLQEARNTRLAIASTMIDQYKWYMLLTLTVLTAIAIVAVHADRVRAGMRALALYVLTATVSIWILTIHASPYSGVEQIQPDALQLNVDRL</sequence>
<evidence type="ECO:0000256" key="1">
    <source>
        <dbReference type="SAM" id="Phobius"/>
    </source>
</evidence>
<dbReference type="EMBL" id="VHLG01000007">
    <property type="protein sequence ID" value="TPW29986.1"/>
    <property type="molecule type" value="Genomic_DNA"/>
</dbReference>
<evidence type="ECO:0000313" key="2">
    <source>
        <dbReference type="EMBL" id="TPW29986.1"/>
    </source>
</evidence>